<evidence type="ECO:0000313" key="2">
    <source>
        <dbReference type="Proteomes" id="UP000032047"/>
    </source>
</evidence>
<name>A0A0D0HLE6_9BACL</name>
<protein>
    <recommendedName>
        <fullName evidence="3">DNA phosphorothioation-dependent restriction protein DptG</fullName>
    </recommendedName>
</protein>
<dbReference type="RefSeq" id="WP_042535448.1">
    <property type="nucleotide sequence ID" value="NZ_JXTG01000009.1"/>
</dbReference>
<organism evidence="1 2">
    <name type="scientific">Anoxybacillus ayderensis</name>
    <dbReference type="NCBI Taxonomy" id="265546"/>
    <lineage>
        <taxon>Bacteria</taxon>
        <taxon>Bacillati</taxon>
        <taxon>Bacillota</taxon>
        <taxon>Bacilli</taxon>
        <taxon>Bacillales</taxon>
        <taxon>Anoxybacillaceae</taxon>
        <taxon>Anoxybacillus</taxon>
    </lineage>
</organism>
<dbReference type="AlphaFoldDB" id="A0A0D0HLE6"/>
<gene>
    <name evidence="1" type="ORF">JV16_01871</name>
</gene>
<proteinExistence type="predicted"/>
<keyword evidence="2" id="KW-1185">Reference proteome</keyword>
<dbReference type="PATRIC" id="fig|265546.4.peg.1869"/>
<sequence>MFPHLKDFERDSENLQIQIYGQRIYRSQTLYEYLLEFLLVFISPKGESDSLDSADQGFSFFIPKNSTLKYFPNPRIGLKRFIFLNKSDPEKRFKVDKDALSNFRVYLQENIETDNSNLNPDMVLDIIQDLLYSFNAVTGGRSWFAQSLLPVAPELIFCEAMGKKAVRKSMEYKRNDEKVDKAFSFTDRAFMARGGEVYYLHVLQGILQKPEYEERLVEGLRGLLQGIPQLSEVANYIQKMWFLYHYEDNSIDFDGISWIKRETSWIPDNYSLRAGYTVIELDNLLRSRLDPFEKIQLLGSLIAVQIIRMMCLQSTELLYNDDSQEWLIDLTDNPNGSIRKMAVSSYRKLEENVFRAVHEANLKKYQEKLRSQNKKSSEIHIYKEASEDTNKLVRRLGKDIEFVVPPTGKNMRFTFNENMIKLLVTSLIIPGERILFSTFLNKCYEHFRMVIGPTEAIKHFGEKQNLDLSSFDENVNIMQQMLKDCGFLRDLSDAVSIVENPFV</sequence>
<evidence type="ECO:0000313" key="1">
    <source>
        <dbReference type="EMBL" id="KIP20969.1"/>
    </source>
</evidence>
<accession>A0A0D0HLE6</accession>
<dbReference type="Proteomes" id="UP000032047">
    <property type="component" value="Unassembled WGS sequence"/>
</dbReference>
<evidence type="ECO:0008006" key="3">
    <source>
        <dbReference type="Google" id="ProtNLM"/>
    </source>
</evidence>
<comment type="caution">
    <text evidence="1">The sequence shown here is derived from an EMBL/GenBank/DDBJ whole genome shotgun (WGS) entry which is preliminary data.</text>
</comment>
<reference evidence="1 2" key="1">
    <citation type="submission" date="2015-01" db="EMBL/GenBank/DDBJ databases">
        <title>Genome sequence of Anoxybacillus ayderensis strain AB04.</title>
        <authorList>
            <person name="Belduz A.O."/>
            <person name="Canakci S."/>
            <person name="Chan K.-G."/>
            <person name="Kahar U.M."/>
            <person name="Yaakob A.S."/>
            <person name="Chan C.S."/>
            <person name="Goh K.M."/>
        </authorList>
    </citation>
    <scope>NUCLEOTIDE SEQUENCE [LARGE SCALE GENOMIC DNA]</scope>
    <source>
        <strain evidence="1 2">AB04</strain>
    </source>
</reference>
<dbReference type="EMBL" id="JXTG01000009">
    <property type="protein sequence ID" value="KIP20969.1"/>
    <property type="molecule type" value="Genomic_DNA"/>
</dbReference>